<keyword evidence="1" id="KW-0418">Kinase</keyword>
<dbReference type="Gramene" id="PRQ57822">
    <property type="protein sequence ID" value="PRQ57822"/>
    <property type="gene ID" value="RchiOBHm_Chr1g0352531"/>
</dbReference>
<protein>
    <submittedName>
        <fullName evidence="1">Putative glutamate-5-semialdehyde dehydrogenase, Glutamate 5-kinase</fullName>
        <ecNumber evidence="1">1.2.1.41</ecNumber>
        <ecNumber evidence="1">2.7.2.11</ecNumber>
    </submittedName>
</protein>
<accession>A0A2P6SGM2</accession>
<dbReference type="EC" id="2.7.2.11" evidence="1"/>
<keyword evidence="2" id="KW-1185">Reference proteome</keyword>
<keyword evidence="1" id="KW-0808">Transferase</keyword>
<gene>
    <name evidence="1" type="ORF">RchiOBHm_Chr1g0352531</name>
</gene>
<name>A0A2P6SGM2_ROSCH</name>
<keyword evidence="1" id="KW-0560">Oxidoreductase</keyword>
<evidence type="ECO:0000313" key="2">
    <source>
        <dbReference type="Proteomes" id="UP000238479"/>
    </source>
</evidence>
<dbReference type="AlphaFoldDB" id="A0A2P6SGM2"/>
<dbReference type="GO" id="GO:0004350">
    <property type="term" value="F:glutamate-5-semialdehyde dehydrogenase activity"/>
    <property type="evidence" value="ECO:0007669"/>
    <property type="project" value="UniProtKB-EC"/>
</dbReference>
<proteinExistence type="predicted"/>
<reference evidence="1 2" key="1">
    <citation type="journal article" date="2018" name="Nat. Genet.">
        <title>The Rosa genome provides new insights in the design of modern roses.</title>
        <authorList>
            <person name="Bendahmane M."/>
        </authorList>
    </citation>
    <scope>NUCLEOTIDE SEQUENCE [LARGE SCALE GENOMIC DNA]</scope>
    <source>
        <strain evidence="2">cv. Old Blush</strain>
    </source>
</reference>
<dbReference type="Proteomes" id="UP000238479">
    <property type="component" value="Chromosome 1"/>
</dbReference>
<dbReference type="InterPro" id="IPR001057">
    <property type="entry name" value="Glu/AcGlu_kinase"/>
</dbReference>
<dbReference type="SUPFAM" id="SSF53633">
    <property type="entry name" value="Carbamate kinase-like"/>
    <property type="match status" value="1"/>
</dbReference>
<evidence type="ECO:0000313" key="1">
    <source>
        <dbReference type="EMBL" id="PRQ57822.1"/>
    </source>
</evidence>
<dbReference type="GO" id="GO:0005524">
    <property type="term" value="F:ATP binding"/>
    <property type="evidence" value="ECO:0007669"/>
    <property type="project" value="InterPro"/>
</dbReference>
<dbReference type="GO" id="GO:1901607">
    <property type="term" value="P:alpha-amino acid biosynthetic process"/>
    <property type="evidence" value="ECO:0007669"/>
    <property type="project" value="UniProtKB-ARBA"/>
</dbReference>
<dbReference type="OMA" id="MAFIPDI"/>
<sequence length="126" mass="14058">MAFIPDIGSSSLASQRASCSSADLQKPAKLDGKACAAVGQPDLMALFKSVFSEDVTQAQCLVTESDFRGKDFQRQLKETVDHLLSLKTIPIFNENDAVSTRTYLCEAYTTLLYMNQKLIMKLWLVW</sequence>
<dbReference type="EMBL" id="PDCK01000039">
    <property type="protein sequence ID" value="PRQ57822.1"/>
    <property type="molecule type" value="Genomic_DNA"/>
</dbReference>
<dbReference type="InterPro" id="IPR036393">
    <property type="entry name" value="AceGlu_kinase-like_sf"/>
</dbReference>
<dbReference type="GO" id="GO:0004349">
    <property type="term" value="F:glutamate 5-kinase activity"/>
    <property type="evidence" value="ECO:0007669"/>
    <property type="project" value="UniProtKB-EC"/>
</dbReference>
<comment type="caution">
    <text evidence="1">The sequence shown here is derived from an EMBL/GenBank/DDBJ whole genome shotgun (WGS) entry which is preliminary data.</text>
</comment>
<organism evidence="1 2">
    <name type="scientific">Rosa chinensis</name>
    <name type="common">China rose</name>
    <dbReference type="NCBI Taxonomy" id="74649"/>
    <lineage>
        <taxon>Eukaryota</taxon>
        <taxon>Viridiplantae</taxon>
        <taxon>Streptophyta</taxon>
        <taxon>Embryophyta</taxon>
        <taxon>Tracheophyta</taxon>
        <taxon>Spermatophyta</taxon>
        <taxon>Magnoliopsida</taxon>
        <taxon>eudicotyledons</taxon>
        <taxon>Gunneridae</taxon>
        <taxon>Pentapetalae</taxon>
        <taxon>rosids</taxon>
        <taxon>fabids</taxon>
        <taxon>Rosales</taxon>
        <taxon>Rosaceae</taxon>
        <taxon>Rosoideae</taxon>
        <taxon>Rosoideae incertae sedis</taxon>
        <taxon>Rosa</taxon>
    </lineage>
</organism>
<dbReference type="EC" id="1.2.1.41" evidence="1"/>
<dbReference type="PRINTS" id="PR00474">
    <property type="entry name" value="GLU5KINASE"/>
</dbReference>
<dbReference type="PANTHER" id="PTHR11063">
    <property type="entry name" value="GLUTAMATE SEMIALDEHYDE DEHYDROGENASE"/>
    <property type="match status" value="1"/>
</dbReference>
<dbReference type="Gene3D" id="3.40.1160.10">
    <property type="entry name" value="Acetylglutamate kinase-like"/>
    <property type="match status" value="1"/>
</dbReference>
<dbReference type="PANTHER" id="PTHR11063:SF8">
    <property type="entry name" value="DELTA-1-PYRROLINE-5-CARBOXYLATE SYNTHASE"/>
    <property type="match status" value="1"/>
</dbReference>
<dbReference type="STRING" id="74649.A0A2P6SGM2"/>